<dbReference type="SUPFAM" id="SSF53335">
    <property type="entry name" value="S-adenosyl-L-methionine-dependent methyltransferases"/>
    <property type="match status" value="1"/>
</dbReference>
<gene>
    <name evidence="5" type="ORF">PHLCEN_2v3583</name>
</gene>
<comment type="caution">
    <text evidence="5">The sequence shown here is derived from an EMBL/GenBank/DDBJ whole genome shotgun (WGS) entry which is preliminary data.</text>
</comment>
<dbReference type="EC" id="2.1.1.204" evidence="2"/>
<name>A0A2R6QET4_9APHY</name>
<dbReference type="EMBL" id="MLYV02000358">
    <property type="protein sequence ID" value="PSS06627.1"/>
    <property type="molecule type" value="Genomic_DNA"/>
</dbReference>
<dbReference type="OrthoDB" id="414133at2759"/>
<proteinExistence type="predicted"/>
<dbReference type="InterPro" id="IPR029063">
    <property type="entry name" value="SAM-dependent_MTases_sf"/>
</dbReference>
<evidence type="ECO:0000256" key="1">
    <source>
        <dbReference type="ARBA" id="ARBA00022691"/>
    </source>
</evidence>
<dbReference type="GO" id="GO:0005634">
    <property type="term" value="C:nucleus"/>
    <property type="evidence" value="ECO:0007669"/>
    <property type="project" value="TreeGrafter"/>
</dbReference>
<evidence type="ECO:0000313" key="6">
    <source>
        <dbReference type="Proteomes" id="UP000186601"/>
    </source>
</evidence>
<evidence type="ECO:0000256" key="4">
    <source>
        <dbReference type="ARBA" id="ARBA00042810"/>
    </source>
</evidence>
<dbReference type="PANTHER" id="PTHR46098:SF1">
    <property type="entry name" value="TRNA (CYTOSINE(38)-C(5))-METHYLTRANSFERASE"/>
    <property type="match status" value="1"/>
</dbReference>
<dbReference type="PANTHER" id="PTHR46098">
    <property type="entry name" value="TRNA (CYTOSINE(38)-C(5))-METHYLTRANSFERASE"/>
    <property type="match status" value="1"/>
</dbReference>
<dbReference type="STRING" id="98765.A0A2R6QET4"/>
<dbReference type="PROSITE" id="PS00095">
    <property type="entry name" value="C5_MTASE_2"/>
    <property type="match status" value="1"/>
</dbReference>
<dbReference type="InterPro" id="IPR050750">
    <property type="entry name" value="C5-MTase"/>
</dbReference>
<reference evidence="5 6" key="1">
    <citation type="submission" date="2018-02" db="EMBL/GenBank/DDBJ databases">
        <title>Genome sequence of the basidiomycete white-rot fungus Phlebia centrifuga.</title>
        <authorList>
            <person name="Granchi Z."/>
            <person name="Peng M."/>
            <person name="de Vries R.P."/>
            <person name="Hilden K."/>
            <person name="Makela M.R."/>
            <person name="Grigoriev I."/>
            <person name="Riley R."/>
        </authorList>
    </citation>
    <scope>NUCLEOTIDE SEQUENCE [LARGE SCALE GENOMIC DNA]</scope>
    <source>
        <strain evidence="5 6">FBCC195</strain>
    </source>
</reference>
<keyword evidence="6" id="KW-1185">Reference proteome</keyword>
<keyword evidence="1" id="KW-0949">S-adenosyl-L-methionine</keyword>
<dbReference type="Gene3D" id="3.90.120.10">
    <property type="entry name" value="DNA Methylase, subunit A, domain 2"/>
    <property type="match status" value="1"/>
</dbReference>
<evidence type="ECO:0000313" key="5">
    <source>
        <dbReference type="EMBL" id="PSS06627.1"/>
    </source>
</evidence>
<dbReference type="AlphaFoldDB" id="A0A2R6QET4"/>
<organism evidence="5 6">
    <name type="scientific">Hermanssonia centrifuga</name>
    <dbReference type="NCBI Taxonomy" id="98765"/>
    <lineage>
        <taxon>Eukaryota</taxon>
        <taxon>Fungi</taxon>
        <taxon>Dikarya</taxon>
        <taxon>Basidiomycota</taxon>
        <taxon>Agaricomycotina</taxon>
        <taxon>Agaricomycetes</taxon>
        <taxon>Polyporales</taxon>
        <taxon>Meruliaceae</taxon>
        <taxon>Hermanssonia</taxon>
    </lineage>
</organism>
<dbReference type="Proteomes" id="UP000186601">
    <property type="component" value="Unassembled WGS sequence"/>
</dbReference>
<dbReference type="InterPro" id="IPR031303">
    <property type="entry name" value="C5_meth_CS"/>
</dbReference>
<protein>
    <recommendedName>
        <fullName evidence="3">tRNA (cytosine(38)-C(5))-methyltransferase</fullName>
        <ecNumber evidence="2">2.1.1.204</ecNumber>
    </recommendedName>
    <alternativeName>
        <fullName evidence="4">DNA (cytosine-5)-methyltransferase-like protein 2</fullName>
    </alternativeName>
</protein>
<accession>A0A2R6QET4</accession>
<evidence type="ECO:0000256" key="3">
    <source>
        <dbReference type="ARBA" id="ARBA00039681"/>
    </source>
</evidence>
<sequence length="103" mass="11820">MAERAGSILQMNEDLDTTVVFDQFLAAQRNGDPEAVRILDPLQLRYFSPSELLRLFRFDRPSLDGEPSLFQWPPKISTKTKYKLIGNSVNVAVVSRLIDYLFQ</sequence>
<evidence type="ECO:0000256" key="2">
    <source>
        <dbReference type="ARBA" id="ARBA00039081"/>
    </source>
</evidence>